<dbReference type="AlphaFoldDB" id="A0A2A8CXR4"/>
<dbReference type="Proteomes" id="UP000220102">
    <property type="component" value="Unassembled WGS sequence"/>
</dbReference>
<proteinExistence type="inferred from homology"/>
<protein>
    <recommendedName>
        <fullName evidence="4 11">3-oxoacyl-[acyl-carrier-protein] synthase 2</fullName>
        <ecNumber evidence="3 11">2.3.1.179</ecNumber>
    </recommendedName>
</protein>
<evidence type="ECO:0000256" key="9">
    <source>
        <dbReference type="ARBA" id="ARBA00023160"/>
    </source>
</evidence>
<evidence type="ECO:0000313" key="15">
    <source>
        <dbReference type="EMBL" id="PEN13529.1"/>
    </source>
</evidence>
<comment type="catalytic activity">
    <reaction evidence="11">
        <text>a fatty acyl-[ACP] + malonyl-[ACP] + H(+) = a 3-oxoacyl-[ACP] + holo-[ACP] + CO2</text>
        <dbReference type="Rhea" id="RHEA:22836"/>
        <dbReference type="Rhea" id="RHEA-COMP:9623"/>
        <dbReference type="Rhea" id="RHEA-COMP:9685"/>
        <dbReference type="Rhea" id="RHEA-COMP:9916"/>
        <dbReference type="Rhea" id="RHEA-COMP:14125"/>
        <dbReference type="ChEBI" id="CHEBI:15378"/>
        <dbReference type="ChEBI" id="CHEBI:16526"/>
        <dbReference type="ChEBI" id="CHEBI:64479"/>
        <dbReference type="ChEBI" id="CHEBI:78449"/>
        <dbReference type="ChEBI" id="CHEBI:78776"/>
        <dbReference type="ChEBI" id="CHEBI:138651"/>
    </reaction>
</comment>
<comment type="pathway">
    <text evidence="1 11">Lipid metabolism; fatty acid biosynthesis.</text>
</comment>
<evidence type="ECO:0000256" key="3">
    <source>
        <dbReference type="ARBA" id="ARBA00012356"/>
    </source>
</evidence>
<reference evidence="15 16" key="1">
    <citation type="submission" date="2017-10" db="EMBL/GenBank/DDBJ databases">
        <title>Draft genome of Longibacter Salinarum.</title>
        <authorList>
            <person name="Goh K.M."/>
            <person name="Shamsir M.S."/>
            <person name="Lim S.W."/>
        </authorList>
    </citation>
    <scope>NUCLEOTIDE SEQUENCE [LARGE SCALE GENOMIC DNA]</scope>
    <source>
        <strain evidence="15 16">KCTC 52045</strain>
    </source>
</reference>
<evidence type="ECO:0000256" key="5">
    <source>
        <dbReference type="ARBA" id="ARBA00022516"/>
    </source>
</evidence>
<feature type="active site" description="For beta-ketoacyl synthase activity" evidence="12">
    <location>
        <position position="169"/>
    </location>
</feature>
<gene>
    <name evidence="15" type="primary">fabF</name>
    <name evidence="15" type="ORF">CRI94_09450</name>
</gene>
<comment type="caution">
    <text evidence="15">The sequence shown here is derived from an EMBL/GenBank/DDBJ whole genome shotgun (WGS) entry which is preliminary data.</text>
</comment>
<keyword evidence="7" id="KW-0276">Fatty acid metabolism</keyword>
<evidence type="ECO:0000256" key="1">
    <source>
        <dbReference type="ARBA" id="ARBA00005194"/>
    </source>
</evidence>
<feature type="domain" description="Ketosynthase family 3 (KS3)" evidence="14">
    <location>
        <begin position="5"/>
        <end position="416"/>
    </location>
</feature>
<name>A0A2A8CXR4_9BACT</name>
<evidence type="ECO:0000256" key="12">
    <source>
        <dbReference type="PIRSR" id="PIRSR000447-1"/>
    </source>
</evidence>
<comment type="function">
    <text evidence="11">Involved in the type II fatty acid elongation cycle. Catalyzes the elongation of a wide range of acyl-ACP by the addition of two carbons from malonyl-ACP to an acyl acceptor. Can efficiently catalyze the conversion of palmitoleoyl-ACP (cis-hexadec-9-enoyl-ACP) to cis-vaccenoyl-ACP (cis-octadec-11-enoyl-ACP), an essential step in the thermal regulation of fatty acid composition.</text>
</comment>
<keyword evidence="9 11" id="KW-0275">Fatty acid biosynthesis</keyword>
<dbReference type="RefSeq" id="WP_098075451.1">
    <property type="nucleotide sequence ID" value="NZ_PDEQ01000004.1"/>
</dbReference>
<evidence type="ECO:0000256" key="13">
    <source>
        <dbReference type="RuleBase" id="RU003694"/>
    </source>
</evidence>
<evidence type="ECO:0000259" key="14">
    <source>
        <dbReference type="PROSITE" id="PS52004"/>
    </source>
</evidence>
<dbReference type="PROSITE" id="PS00606">
    <property type="entry name" value="KS3_1"/>
    <property type="match status" value="1"/>
</dbReference>
<dbReference type="Gene3D" id="3.40.47.10">
    <property type="match status" value="1"/>
</dbReference>
<dbReference type="Pfam" id="PF02801">
    <property type="entry name" value="Ketoacyl-synt_C"/>
    <property type="match status" value="1"/>
</dbReference>
<dbReference type="PANTHER" id="PTHR11712">
    <property type="entry name" value="POLYKETIDE SYNTHASE-RELATED"/>
    <property type="match status" value="1"/>
</dbReference>
<evidence type="ECO:0000256" key="7">
    <source>
        <dbReference type="ARBA" id="ARBA00022832"/>
    </source>
</evidence>
<keyword evidence="5 11" id="KW-0444">Lipid biosynthesis</keyword>
<keyword evidence="10 11" id="KW-0012">Acyltransferase</keyword>
<dbReference type="OrthoDB" id="9808669at2"/>
<comment type="similarity">
    <text evidence="2 11 13">Belongs to the thiolase-like superfamily. Beta-ketoacyl-ACP synthases family.</text>
</comment>
<dbReference type="InterPro" id="IPR014031">
    <property type="entry name" value="Ketoacyl_synth_C"/>
</dbReference>
<dbReference type="InterPro" id="IPR014030">
    <property type="entry name" value="Ketoacyl_synth_N"/>
</dbReference>
<dbReference type="NCBIfam" id="TIGR03150">
    <property type="entry name" value="fabF"/>
    <property type="match status" value="1"/>
</dbReference>
<accession>A0A2A8CXR4</accession>
<dbReference type="NCBIfam" id="NF004970">
    <property type="entry name" value="PRK06333.1"/>
    <property type="match status" value="1"/>
</dbReference>
<dbReference type="FunFam" id="3.40.47.10:FF:000009">
    <property type="entry name" value="3-oxoacyl-[acyl-carrier-protein] synthase 2"/>
    <property type="match status" value="1"/>
</dbReference>
<dbReference type="GO" id="GO:0005829">
    <property type="term" value="C:cytosol"/>
    <property type="evidence" value="ECO:0007669"/>
    <property type="project" value="TreeGrafter"/>
</dbReference>
<sequence length="419" mass="44434">MNHTERRVVITGMGALTPIGTTVSSFWDALLNGTSGAAPIESFDTEGMRVTFAAELKDFDPADYLGAKQVRRMDPFCQYALIAADQAVEDAGIDPDEMSQEEKDRVGVIYGSGIGGMQTFYEQANYFQENDEKRTSPFFIPMLIPDIASGQIAMRFGFRGPNHAIVSACATGNHNIGDAVRRIQSGEMDACVAGGTDACVTRLGITGFASMRALSTRNDDPAVASRPFDANRDGFVMGEGAGALYLESLESAKARGANIYGEIIGMGASADAHHLTAPDPEGGGVRLALNRVLDHAGLNPEDIDYVNAHGTSTPLGDVAETKALKQVFGEAAHKLNVSSTKSMTGHLLGAAGAVEAIATILATKHDIVPPTINFDTPDPDCDLNYTFNEPQERSVDVALSNAFGFGGHNTSVAFKKFEG</sequence>
<dbReference type="InterPro" id="IPR018201">
    <property type="entry name" value="Ketoacyl_synth_AS"/>
</dbReference>
<dbReference type="InterPro" id="IPR017568">
    <property type="entry name" value="3-oxoacyl-ACP_synth-2"/>
</dbReference>
<dbReference type="PANTHER" id="PTHR11712:SF336">
    <property type="entry name" value="3-OXOACYL-[ACYL-CARRIER-PROTEIN] SYNTHASE, MITOCHONDRIAL"/>
    <property type="match status" value="1"/>
</dbReference>
<dbReference type="SMART" id="SM00825">
    <property type="entry name" value="PKS_KS"/>
    <property type="match status" value="1"/>
</dbReference>
<keyword evidence="6 11" id="KW-0808">Transferase</keyword>
<evidence type="ECO:0000256" key="6">
    <source>
        <dbReference type="ARBA" id="ARBA00022679"/>
    </source>
</evidence>
<keyword evidence="16" id="KW-1185">Reference proteome</keyword>
<evidence type="ECO:0000256" key="2">
    <source>
        <dbReference type="ARBA" id="ARBA00008467"/>
    </source>
</evidence>
<dbReference type="GO" id="GO:0004315">
    <property type="term" value="F:3-oxoacyl-[acyl-carrier-protein] synthase activity"/>
    <property type="evidence" value="ECO:0007669"/>
    <property type="project" value="UniProtKB-UniRule"/>
</dbReference>
<evidence type="ECO:0000256" key="11">
    <source>
        <dbReference type="PIRNR" id="PIRNR000447"/>
    </source>
</evidence>
<evidence type="ECO:0000256" key="4">
    <source>
        <dbReference type="ARBA" id="ARBA00014657"/>
    </source>
</evidence>
<keyword evidence="8" id="KW-0443">Lipid metabolism</keyword>
<dbReference type="Pfam" id="PF00109">
    <property type="entry name" value="ketoacyl-synt"/>
    <property type="match status" value="1"/>
</dbReference>
<dbReference type="NCBIfam" id="NF005589">
    <property type="entry name" value="PRK07314.1"/>
    <property type="match status" value="1"/>
</dbReference>
<dbReference type="InterPro" id="IPR016039">
    <property type="entry name" value="Thiolase-like"/>
</dbReference>
<dbReference type="PIRSF" id="PIRSF000447">
    <property type="entry name" value="KAS_II"/>
    <property type="match status" value="1"/>
</dbReference>
<dbReference type="GO" id="GO:0006633">
    <property type="term" value="P:fatty acid biosynthetic process"/>
    <property type="evidence" value="ECO:0007669"/>
    <property type="project" value="UniProtKB-UniRule"/>
</dbReference>
<dbReference type="EMBL" id="PDEQ01000004">
    <property type="protein sequence ID" value="PEN13529.1"/>
    <property type="molecule type" value="Genomic_DNA"/>
</dbReference>
<dbReference type="InterPro" id="IPR020841">
    <property type="entry name" value="PKS_Beta-ketoAc_synthase_dom"/>
</dbReference>
<dbReference type="EC" id="2.3.1.179" evidence="3 11"/>
<dbReference type="SUPFAM" id="SSF53901">
    <property type="entry name" value="Thiolase-like"/>
    <property type="match status" value="2"/>
</dbReference>
<dbReference type="CDD" id="cd00834">
    <property type="entry name" value="KAS_I_II"/>
    <property type="match status" value="1"/>
</dbReference>
<evidence type="ECO:0000256" key="10">
    <source>
        <dbReference type="ARBA" id="ARBA00023315"/>
    </source>
</evidence>
<dbReference type="UniPathway" id="UPA00094"/>
<dbReference type="InterPro" id="IPR000794">
    <property type="entry name" value="Beta-ketoacyl_synthase"/>
</dbReference>
<evidence type="ECO:0000313" key="16">
    <source>
        <dbReference type="Proteomes" id="UP000220102"/>
    </source>
</evidence>
<evidence type="ECO:0000256" key="8">
    <source>
        <dbReference type="ARBA" id="ARBA00023098"/>
    </source>
</evidence>
<organism evidence="15 16">
    <name type="scientific">Longibacter salinarum</name>
    <dbReference type="NCBI Taxonomy" id="1850348"/>
    <lineage>
        <taxon>Bacteria</taxon>
        <taxon>Pseudomonadati</taxon>
        <taxon>Rhodothermota</taxon>
        <taxon>Rhodothermia</taxon>
        <taxon>Rhodothermales</taxon>
        <taxon>Salisaetaceae</taxon>
        <taxon>Longibacter</taxon>
    </lineage>
</organism>
<comment type="catalytic activity">
    <reaction evidence="11">
        <text>(9Z)-hexadecenoyl-[ACP] + malonyl-[ACP] + H(+) = 3-oxo-(11Z)-octadecenoyl-[ACP] + holo-[ACP] + CO2</text>
        <dbReference type="Rhea" id="RHEA:55040"/>
        <dbReference type="Rhea" id="RHEA-COMP:9623"/>
        <dbReference type="Rhea" id="RHEA-COMP:9685"/>
        <dbReference type="Rhea" id="RHEA-COMP:10800"/>
        <dbReference type="Rhea" id="RHEA-COMP:14074"/>
        <dbReference type="ChEBI" id="CHEBI:15378"/>
        <dbReference type="ChEBI" id="CHEBI:16526"/>
        <dbReference type="ChEBI" id="CHEBI:64479"/>
        <dbReference type="ChEBI" id="CHEBI:78449"/>
        <dbReference type="ChEBI" id="CHEBI:83989"/>
        <dbReference type="ChEBI" id="CHEBI:138538"/>
        <dbReference type="EC" id="2.3.1.179"/>
    </reaction>
</comment>
<dbReference type="PROSITE" id="PS52004">
    <property type="entry name" value="KS3_2"/>
    <property type="match status" value="1"/>
</dbReference>